<dbReference type="EMBL" id="BFAA01019413">
    <property type="protein sequence ID" value="GCB82354.1"/>
    <property type="molecule type" value="Genomic_DNA"/>
</dbReference>
<comment type="domain">
    <text evidence="4">A pair of annexin repeats may form one binding site for calcium and phospholipid.</text>
</comment>
<dbReference type="PANTHER" id="PTHR10502">
    <property type="entry name" value="ANNEXIN"/>
    <property type="match status" value="1"/>
</dbReference>
<dbReference type="Pfam" id="PF00191">
    <property type="entry name" value="Annexin"/>
    <property type="match status" value="1"/>
</dbReference>
<dbReference type="GO" id="GO:0005886">
    <property type="term" value="C:plasma membrane"/>
    <property type="evidence" value="ECO:0007669"/>
    <property type="project" value="TreeGrafter"/>
</dbReference>
<dbReference type="GO" id="GO:0005737">
    <property type="term" value="C:cytoplasm"/>
    <property type="evidence" value="ECO:0007669"/>
    <property type="project" value="TreeGrafter"/>
</dbReference>
<dbReference type="PRINTS" id="PR00196">
    <property type="entry name" value="ANNEXIN"/>
</dbReference>
<keyword evidence="4" id="KW-0106">Calcium</keyword>
<proteinExistence type="inferred from homology"/>
<gene>
    <name evidence="5" type="ORF">scyTo_0021590</name>
</gene>
<keyword evidence="6" id="KW-1185">Reference proteome</keyword>
<dbReference type="GO" id="GO:0005544">
    <property type="term" value="F:calcium-dependent phospholipid binding"/>
    <property type="evidence" value="ECO:0007669"/>
    <property type="project" value="UniProtKB-KW"/>
</dbReference>
<dbReference type="GO" id="GO:0005634">
    <property type="term" value="C:nucleus"/>
    <property type="evidence" value="ECO:0007669"/>
    <property type="project" value="TreeGrafter"/>
</dbReference>
<dbReference type="SUPFAM" id="SSF47874">
    <property type="entry name" value="Annexin"/>
    <property type="match status" value="1"/>
</dbReference>
<dbReference type="OMA" id="YEINIVP"/>
<comment type="similarity">
    <text evidence="1 4">Belongs to the annexin family.</text>
</comment>
<keyword evidence="3 4" id="KW-0041">Annexin</keyword>
<dbReference type="SMART" id="SM00335">
    <property type="entry name" value="ANX"/>
    <property type="match status" value="1"/>
</dbReference>
<dbReference type="InterPro" id="IPR001464">
    <property type="entry name" value="Annexin"/>
</dbReference>
<evidence type="ECO:0000256" key="4">
    <source>
        <dbReference type="RuleBase" id="RU003540"/>
    </source>
</evidence>
<dbReference type="GO" id="GO:0012506">
    <property type="term" value="C:vesicle membrane"/>
    <property type="evidence" value="ECO:0007669"/>
    <property type="project" value="TreeGrafter"/>
</dbReference>
<reference evidence="5 6" key="1">
    <citation type="journal article" date="2018" name="Nat. Ecol. Evol.">
        <title>Shark genomes provide insights into elasmobranch evolution and the origin of vertebrates.</title>
        <authorList>
            <person name="Hara Y"/>
            <person name="Yamaguchi K"/>
            <person name="Onimaru K"/>
            <person name="Kadota M"/>
            <person name="Koyanagi M"/>
            <person name="Keeley SD"/>
            <person name="Tatsumi K"/>
            <person name="Tanaka K"/>
            <person name="Motone F"/>
            <person name="Kageyama Y"/>
            <person name="Nozu R"/>
            <person name="Adachi N"/>
            <person name="Nishimura O"/>
            <person name="Nakagawa R"/>
            <person name="Tanegashima C"/>
            <person name="Kiyatake I"/>
            <person name="Matsumoto R"/>
            <person name="Murakumo K"/>
            <person name="Nishida K"/>
            <person name="Terakita A"/>
            <person name="Kuratani S"/>
            <person name="Sato K"/>
            <person name="Hyodo S Kuraku.S."/>
        </authorList>
    </citation>
    <scope>NUCLEOTIDE SEQUENCE [LARGE SCALE GENOMIC DNA]</scope>
</reference>
<protein>
    <recommendedName>
        <fullName evidence="4">Annexin</fullName>
    </recommendedName>
</protein>
<dbReference type="InterPro" id="IPR037104">
    <property type="entry name" value="Annexin_sf"/>
</dbReference>
<organism evidence="5 6">
    <name type="scientific">Scyliorhinus torazame</name>
    <name type="common">Cloudy catshark</name>
    <name type="synonym">Catulus torazame</name>
    <dbReference type="NCBI Taxonomy" id="75743"/>
    <lineage>
        <taxon>Eukaryota</taxon>
        <taxon>Metazoa</taxon>
        <taxon>Chordata</taxon>
        <taxon>Craniata</taxon>
        <taxon>Vertebrata</taxon>
        <taxon>Chondrichthyes</taxon>
        <taxon>Elasmobranchii</taxon>
        <taxon>Galeomorphii</taxon>
        <taxon>Galeoidea</taxon>
        <taxon>Carcharhiniformes</taxon>
        <taxon>Scyliorhinidae</taxon>
        <taxon>Scyliorhinus</taxon>
    </lineage>
</organism>
<keyword evidence="2 4" id="KW-0677">Repeat</keyword>
<dbReference type="InterPro" id="IPR018502">
    <property type="entry name" value="Annexin_repeat"/>
</dbReference>
<keyword evidence="4" id="KW-0111">Calcium/phospholipid-binding</keyword>
<dbReference type="STRING" id="75743.A0A401QAE3"/>
<evidence type="ECO:0000313" key="6">
    <source>
        <dbReference type="Proteomes" id="UP000288216"/>
    </source>
</evidence>
<dbReference type="AlphaFoldDB" id="A0A401QAE3"/>
<dbReference type="OrthoDB" id="37886at2759"/>
<dbReference type="GO" id="GO:0001786">
    <property type="term" value="F:phosphatidylserine binding"/>
    <property type="evidence" value="ECO:0007669"/>
    <property type="project" value="TreeGrafter"/>
</dbReference>
<evidence type="ECO:0000313" key="5">
    <source>
        <dbReference type="EMBL" id="GCB82354.1"/>
    </source>
</evidence>
<dbReference type="InterPro" id="IPR018252">
    <property type="entry name" value="Annexin_repeat_CS"/>
</dbReference>
<evidence type="ECO:0000256" key="2">
    <source>
        <dbReference type="ARBA" id="ARBA00022737"/>
    </source>
</evidence>
<name>A0A401QAE3_SCYTO</name>
<dbReference type="Proteomes" id="UP000288216">
    <property type="component" value="Unassembled WGS sequence"/>
</dbReference>
<evidence type="ECO:0000256" key="1">
    <source>
        <dbReference type="ARBA" id="ARBA00007831"/>
    </source>
</evidence>
<dbReference type="Gene3D" id="1.10.220.10">
    <property type="entry name" value="Annexin"/>
    <property type="match status" value="1"/>
</dbReference>
<comment type="caution">
    <text evidence="5">The sequence shown here is derived from an EMBL/GenBank/DDBJ whole genome shotgun (WGS) entry which is preliminary data.</text>
</comment>
<accession>A0A401QAE3</accession>
<dbReference type="PROSITE" id="PS51897">
    <property type="entry name" value="ANNEXIN_2"/>
    <property type="match status" value="1"/>
</dbReference>
<dbReference type="PROSITE" id="PS00223">
    <property type="entry name" value="ANNEXIN_1"/>
    <property type="match status" value="1"/>
</dbReference>
<dbReference type="GO" id="GO:0005509">
    <property type="term" value="F:calcium ion binding"/>
    <property type="evidence" value="ECO:0007669"/>
    <property type="project" value="InterPro"/>
</dbReference>
<sequence>MLLPNEHIFFQIQDLVTDLKEKLSNHFQEVIVGLMYPPAFFDAYQLRNAMKGIGTDENCLIEILASRTNDEINAINEVYLMQFDVPIQFDVESETSGHFRDALVILTQVFCNLLIWYPVCFVFYEINIVP</sequence>
<dbReference type="PANTHER" id="PTHR10502:SF100">
    <property type="entry name" value="ANNEXIN A10"/>
    <property type="match status" value="1"/>
</dbReference>
<dbReference type="FunFam" id="1.10.220.10:FF:000003">
    <property type="entry name" value="Annexin"/>
    <property type="match status" value="1"/>
</dbReference>
<evidence type="ECO:0000256" key="3">
    <source>
        <dbReference type="ARBA" id="ARBA00023216"/>
    </source>
</evidence>